<sequence length="120" mass="13835">MHLYQLSHSELVGIEKVAVSSSLQSLKPKCTIKSKAKRSILTDSKINIKMEMEVPEQRLFKAFKDQETVDMSMSCVKVTSTQDSERPQDDDKRLHLADDLKKLKDHIQRQAQRNKLKPKV</sequence>
<evidence type="ECO:0000313" key="1">
    <source>
        <dbReference type="EMBL" id="GJT57535.1"/>
    </source>
</evidence>
<organism evidence="1 2">
    <name type="scientific">Tanacetum coccineum</name>
    <dbReference type="NCBI Taxonomy" id="301880"/>
    <lineage>
        <taxon>Eukaryota</taxon>
        <taxon>Viridiplantae</taxon>
        <taxon>Streptophyta</taxon>
        <taxon>Embryophyta</taxon>
        <taxon>Tracheophyta</taxon>
        <taxon>Spermatophyta</taxon>
        <taxon>Magnoliopsida</taxon>
        <taxon>eudicotyledons</taxon>
        <taxon>Gunneridae</taxon>
        <taxon>Pentapetalae</taxon>
        <taxon>asterids</taxon>
        <taxon>campanulids</taxon>
        <taxon>Asterales</taxon>
        <taxon>Asteraceae</taxon>
        <taxon>Asteroideae</taxon>
        <taxon>Anthemideae</taxon>
        <taxon>Anthemidinae</taxon>
        <taxon>Tanacetum</taxon>
    </lineage>
</organism>
<dbReference type="EMBL" id="BQNB010016939">
    <property type="protein sequence ID" value="GJT57535.1"/>
    <property type="molecule type" value="Genomic_DNA"/>
</dbReference>
<proteinExistence type="predicted"/>
<accession>A0ABQ5F2P4</accession>
<evidence type="ECO:0000313" key="2">
    <source>
        <dbReference type="Proteomes" id="UP001151760"/>
    </source>
</evidence>
<reference evidence="1" key="1">
    <citation type="journal article" date="2022" name="Int. J. Mol. Sci.">
        <title>Draft Genome of Tanacetum Coccineum: Genomic Comparison of Closely Related Tanacetum-Family Plants.</title>
        <authorList>
            <person name="Yamashiro T."/>
            <person name="Shiraishi A."/>
            <person name="Nakayama K."/>
            <person name="Satake H."/>
        </authorList>
    </citation>
    <scope>NUCLEOTIDE SEQUENCE</scope>
</reference>
<dbReference type="Proteomes" id="UP001151760">
    <property type="component" value="Unassembled WGS sequence"/>
</dbReference>
<keyword evidence="2" id="KW-1185">Reference proteome</keyword>
<comment type="caution">
    <text evidence="1">The sequence shown here is derived from an EMBL/GenBank/DDBJ whole genome shotgun (WGS) entry which is preliminary data.</text>
</comment>
<protein>
    <submittedName>
        <fullName evidence="1">Uncharacterized protein</fullName>
    </submittedName>
</protein>
<gene>
    <name evidence="1" type="ORF">Tco_0992589</name>
</gene>
<reference evidence="1" key="2">
    <citation type="submission" date="2022-01" db="EMBL/GenBank/DDBJ databases">
        <authorList>
            <person name="Yamashiro T."/>
            <person name="Shiraishi A."/>
            <person name="Satake H."/>
            <person name="Nakayama K."/>
        </authorList>
    </citation>
    <scope>NUCLEOTIDE SEQUENCE</scope>
</reference>
<name>A0ABQ5F2P4_9ASTR</name>